<keyword evidence="3" id="KW-0732">Signal</keyword>
<accession>A0A1W1HJK8</accession>
<dbReference type="InterPro" id="IPR018313">
    <property type="entry name" value="SBP_3_CS"/>
</dbReference>
<evidence type="ECO:0000256" key="1">
    <source>
        <dbReference type="ARBA" id="ARBA00004196"/>
    </source>
</evidence>
<dbReference type="PANTHER" id="PTHR35936">
    <property type="entry name" value="MEMBRANE-BOUND LYTIC MUREIN TRANSGLYCOSYLASE F"/>
    <property type="match status" value="1"/>
</dbReference>
<proteinExistence type="inferred from homology"/>
<evidence type="ECO:0000313" key="7">
    <source>
        <dbReference type="Proteomes" id="UP000191931"/>
    </source>
</evidence>
<keyword evidence="7" id="KW-1185">Reference proteome</keyword>
<dbReference type="EMBL" id="FWEV01000321">
    <property type="protein sequence ID" value="SLM32548.1"/>
    <property type="molecule type" value="Genomic_DNA"/>
</dbReference>
<reference evidence="6 7" key="1">
    <citation type="submission" date="2017-03" db="EMBL/GenBank/DDBJ databases">
        <authorList>
            <person name="Afonso C.L."/>
            <person name="Miller P.J."/>
            <person name="Scott M.A."/>
            <person name="Spackman E."/>
            <person name="Goraichik I."/>
            <person name="Dimitrov K.M."/>
            <person name="Suarez D.L."/>
            <person name="Swayne D.E."/>
        </authorList>
    </citation>
    <scope>NUCLEOTIDE SEQUENCE [LARGE SCALE GENOMIC DNA]</scope>
    <source>
        <strain evidence="6">PRJEB14757</strain>
    </source>
</reference>
<dbReference type="InterPro" id="IPR001638">
    <property type="entry name" value="Solute-binding_3/MltF_N"/>
</dbReference>
<dbReference type="PROSITE" id="PS01039">
    <property type="entry name" value="SBP_BACTERIAL_3"/>
    <property type="match status" value="1"/>
</dbReference>
<evidence type="ECO:0000256" key="4">
    <source>
        <dbReference type="RuleBase" id="RU003744"/>
    </source>
</evidence>
<sequence>MSHKIPELTMQGVSSPKKLGLTQKRFAEAFIFMLAIFLSASVAWSSDIELSEDSTLEGILRRGKIEIGMETGFMPFEMVDKRSGIRQKQISHGGVRRGSTRNVNIIGFDIDMGIEMAKELGVKPVFVDTFWPSIIPALKLGRFDIIFGGMSVTEERKKEVDFADPFMTIGQTVLLNIKHRGKILSYKDLNSASFKVASKPGTTGEQSVMKYIPQCKYISYDTEEEGARAVLEGDVDAFVYDFPYNAVFMTMYGKEKLVFLDKPFTEEPIAWAIRKNDPEFMKFLNDFLKKIKSDGRFDRIYKKWFEDSSWHPYVR</sequence>
<dbReference type="Proteomes" id="UP000191931">
    <property type="component" value="Unassembled WGS sequence"/>
</dbReference>
<dbReference type="SMART" id="SM00062">
    <property type="entry name" value="PBPb"/>
    <property type="match status" value="1"/>
</dbReference>
<evidence type="ECO:0000259" key="5">
    <source>
        <dbReference type="SMART" id="SM00062"/>
    </source>
</evidence>
<comment type="similarity">
    <text evidence="2 4">Belongs to the bacterial solute-binding protein 3 family.</text>
</comment>
<dbReference type="STRING" id="1246637.MTBBW1_760012"/>
<gene>
    <name evidence="6" type="ORF">MTBBW1_760012</name>
</gene>
<dbReference type="AlphaFoldDB" id="A0A1W1HJK8"/>
<evidence type="ECO:0000256" key="2">
    <source>
        <dbReference type="ARBA" id="ARBA00010333"/>
    </source>
</evidence>
<dbReference type="Pfam" id="PF00497">
    <property type="entry name" value="SBP_bac_3"/>
    <property type="match status" value="1"/>
</dbReference>
<evidence type="ECO:0000313" key="6">
    <source>
        <dbReference type="EMBL" id="SLM32548.1"/>
    </source>
</evidence>
<dbReference type="PANTHER" id="PTHR35936:SF38">
    <property type="entry name" value="GLUTAMINE-BINDING PERIPLASMIC PROTEIN"/>
    <property type="match status" value="1"/>
</dbReference>
<dbReference type="GO" id="GO:0030313">
    <property type="term" value="C:cell envelope"/>
    <property type="evidence" value="ECO:0007669"/>
    <property type="project" value="UniProtKB-SubCell"/>
</dbReference>
<name>A0A1W1HJK8_9BACT</name>
<dbReference type="Gene3D" id="3.40.190.10">
    <property type="entry name" value="Periplasmic binding protein-like II"/>
    <property type="match status" value="2"/>
</dbReference>
<dbReference type="SUPFAM" id="SSF53850">
    <property type="entry name" value="Periplasmic binding protein-like II"/>
    <property type="match status" value="1"/>
</dbReference>
<feature type="domain" description="Solute-binding protein family 3/N-terminal" evidence="5">
    <location>
        <begin position="64"/>
        <end position="307"/>
    </location>
</feature>
<organism evidence="6 7">
    <name type="scientific">Desulfamplus magnetovallimortis</name>
    <dbReference type="NCBI Taxonomy" id="1246637"/>
    <lineage>
        <taxon>Bacteria</taxon>
        <taxon>Pseudomonadati</taxon>
        <taxon>Thermodesulfobacteriota</taxon>
        <taxon>Desulfobacteria</taxon>
        <taxon>Desulfobacterales</taxon>
        <taxon>Desulfobacteraceae</taxon>
        <taxon>Desulfamplus</taxon>
    </lineage>
</organism>
<protein>
    <submittedName>
        <fullName evidence="6">Extracellular solute-binding protein family 3</fullName>
    </submittedName>
</protein>
<dbReference type="RefSeq" id="WP_245809319.1">
    <property type="nucleotide sequence ID" value="NZ_LT828543.1"/>
</dbReference>
<comment type="subcellular location">
    <subcellularLocation>
        <location evidence="1">Cell envelope</location>
    </subcellularLocation>
</comment>
<evidence type="ECO:0000256" key="3">
    <source>
        <dbReference type="ARBA" id="ARBA00022729"/>
    </source>
</evidence>
<dbReference type="CDD" id="cd13629">
    <property type="entry name" value="PBP2_Dsm1740"/>
    <property type="match status" value="1"/>
</dbReference>